<dbReference type="AlphaFoldDB" id="A0AAD9QHP5"/>
<name>A0AAD9QHP5_ACRCE</name>
<gene>
    <name evidence="1" type="ORF">P5673_015441</name>
</gene>
<organism evidence="1 2">
    <name type="scientific">Acropora cervicornis</name>
    <name type="common">Staghorn coral</name>
    <dbReference type="NCBI Taxonomy" id="6130"/>
    <lineage>
        <taxon>Eukaryota</taxon>
        <taxon>Metazoa</taxon>
        <taxon>Cnidaria</taxon>
        <taxon>Anthozoa</taxon>
        <taxon>Hexacorallia</taxon>
        <taxon>Scleractinia</taxon>
        <taxon>Astrocoeniina</taxon>
        <taxon>Acroporidae</taxon>
        <taxon>Acropora</taxon>
    </lineage>
</organism>
<dbReference type="EMBL" id="JARQWQ010000032">
    <property type="protein sequence ID" value="KAK2561472.1"/>
    <property type="molecule type" value="Genomic_DNA"/>
</dbReference>
<accession>A0AAD9QHP5</accession>
<evidence type="ECO:0000313" key="1">
    <source>
        <dbReference type="EMBL" id="KAK2561472.1"/>
    </source>
</evidence>
<reference evidence="1" key="2">
    <citation type="journal article" date="2023" name="Science">
        <title>Genomic signatures of disease resistance in endangered staghorn corals.</title>
        <authorList>
            <person name="Vollmer S.V."/>
            <person name="Selwyn J.D."/>
            <person name="Despard B.A."/>
            <person name="Roesel C.L."/>
        </authorList>
    </citation>
    <scope>NUCLEOTIDE SEQUENCE</scope>
    <source>
        <strain evidence="1">K2</strain>
    </source>
</reference>
<protein>
    <submittedName>
        <fullName evidence="1">Uncharacterized protein</fullName>
    </submittedName>
</protein>
<dbReference type="Proteomes" id="UP001249851">
    <property type="component" value="Unassembled WGS sequence"/>
</dbReference>
<keyword evidence="2" id="KW-1185">Reference proteome</keyword>
<evidence type="ECO:0000313" key="2">
    <source>
        <dbReference type="Proteomes" id="UP001249851"/>
    </source>
</evidence>
<comment type="caution">
    <text evidence="1">The sequence shown here is derived from an EMBL/GenBank/DDBJ whole genome shotgun (WGS) entry which is preliminary data.</text>
</comment>
<proteinExistence type="predicted"/>
<reference evidence="1" key="1">
    <citation type="journal article" date="2023" name="G3 (Bethesda)">
        <title>Whole genome assembly and annotation of the endangered Caribbean coral Acropora cervicornis.</title>
        <authorList>
            <person name="Selwyn J.D."/>
            <person name="Vollmer S.V."/>
        </authorList>
    </citation>
    <scope>NUCLEOTIDE SEQUENCE</scope>
    <source>
        <strain evidence="1">K2</strain>
    </source>
</reference>
<sequence length="31" mass="3557">MRALFAAVSSCTWKLNNRKLLKDTTFARAEN</sequence>